<dbReference type="PRINTS" id="PR00038">
    <property type="entry name" value="HTHLUXR"/>
</dbReference>
<dbReference type="Proteomes" id="UP000306585">
    <property type="component" value="Unassembled WGS sequence"/>
</dbReference>
<dbReference type="Gene3D" id="1.10.10.10">
    <property type="entry name" value="Winged helix-like DNA-binding domain superfamily/Winged helix DNA-binding domain"/>
    <property type="match status" value="1"/>
</dbReference>
<feature type="domain" description="HTH luxR-type" evidence="4">
    <location>
        <begin position="146"/>
        <end position="211"/>
    </location>
</feature>
<evidence type="ECO:0000313" key="6">
    <source>
        <dbReference type="EMBL" id="TLS66961.1"/>
    </source>
</evidence>
<evidence type="ECO:0000259" key="5">
    <source>
        <dbReference type="PROSITE" id="PS50110"/>
    </source>
</evidence>
<dbReference type="Gene3D" id="3.40.50.2300">
    <property type="match status" value="1"/>
</dbReference>
<sequence length="233" mass="25783">MMKVRSTHADLPECRQAQILVVDDDDIIRTYLDAILSGNGYMVSLASDFETVRELLDRQNFDLIIADLLFLERNYSGLDIIQHVTENHPECKAIVMTSHPSTHTAIAALRLSAVDYLCKPATQQEILDAVSKAFADSGKESARSSLANPDTTLSKREMEMLDLLFRGFSFNQIALKMHCSLPTVKTFSQRTYKKLGVKTRAAAIHEAIKRGIIPPAGTDADNQPTGSQDVQSS</sequence>
<gene>
    <name evidence="6" type="ORF">FEF65_08340</name>
</gene>
<dbReference type="PROSITE" id="PS50110">
    <property type="entry name" value="RESPONSE_REGULATORY"/>
    <property type="match status" value="1"/>
</dbReference>
<dbReference type="GO" id="GO:0006355">
    <property type="term" value="P:regulation of DNA-templated transcription"/>
    <property type="evidence" value="ECO:0007669"/>
    <property type="project" value="InterPro"/>
</dbReference>
<dbReference type="SMART" id="SM00448">
    <property type="entry name" value="REC"/>
    <property type="match status" value="1"/>
</dbReference>
<dbReference type="InterPro" id="IPR036388">
    <property type="entry name" value="WH-like_DNA-bd_sf"/>
</dbReference>
<dbReference type="Pfam" id="PF00196">
    <property type="entry name" value="GerE"/>
    <property type="match status" value="1"/>
</dbReference>
<dbReference type="InterPro" id="IPR000792">
    <property type="entry name" value="Tscrpt_reg_LuxR_C"/>
</dbReference>
<dbReference type="InterPro" id="IPR016032">
    <property type="entry name" value="Sig_transdc_resp-reg_C-effctor"/>
</dbReference>
<evidence type="ECO:0000259" key="4">
    <source>
        <dbReference type="PROSITE" id="PS50043"/>
    </source>
</evidence>
<dbReference type="EMBL" id="VBRY01000007">
    <property type="protein sequence ID" value="TLS66961.1"/>
    <property type="molecule type" value="Genomic_DNA"/>
</dbReference>
<dbReference type="SUPFAM" id="SSF46894">
    <property type="entry name" value="C-terminal effector domain of the bipartite response regulators"/>
    <property type="match status" value="1"/>
</dbReference>
<dbReference type="Pfam" id="PF00072">
    <property type="entry name" value="Response_reg"/>
    <property type="match status" value="1"/>
</dbReference>
<evidence type="ECO:0000256" key="2">
    <source>
        <dbReference type="PROSITE-ProRule" id="PRU00169"/>
    </source>
</evidence>
<dbReference type="GO" id="GO:0003677">
    <property type="term" value="F:DNA binding"/>
    <property type="evidence" value="ECO:0007669"/>
    <property type="project" value="UniProtKB-KW"/>
</dbReference>
<feature type="modified residue" description="4-aspartylphosphate" evidence="2">
    <location>
        <position position="67"/>
    </location>
</feature>
<reference evidence="6 7" key="1">
    <citation type="journal article" date="2019" name="Appl. Environ. Microbiol.">
        <title>Environmental Evidence and Genomic Insight of Iron-oxidizing Bacteria Preference Towards More Corrosion Resistant Stainless Steel at Higher Salinities.</title>
        <authorList>
            <person name="Garrison C.E."/>
            <person name="Price K.A."/>
            <person name="Field E.K."/>
        </authorList>
    </citation>
    <scope>NUCLEOTIDE SEQUENCE [LARGE SCALE GENOMIC DNA]</scope>
    <source>
        <strain evidence="6 7">P3</strain>
    </source>
</reference>
<dbReference type="AlphaFoldDB" id="A0A5R9GK40"/>
<dbReference type="InterPro" id="IPR039420">
    <property type="entry name" value="WalR-like"/>
</dbReference>
<evidence type="ECO:0000256" key="3">
    <source>
        <dbReference type="SAM" id="MobiDB-lite"/>
    </source>
</evidence>
<feature type="domain" description="Response regulatory" evidence="5">
    <location>
        <begin position="18"/>
        <end position="134"/>
    </location>
</feature>
<dbReference type="InterPro" id="IPR011006">
    <property type="entry name" value="CheY-like_superfamily"/>
</dbReference>
<dbReference type="InterPro" id="IPR001789">
    <property type="entry name" value="Sig_transdc_resp-reg_receiver"/>
</dbReference>
<evidence type="ECO:0000256" key="1">
    <source>
        <dbReference type="ARBA" id="ARBA00023125"/>
    </source>
</evidence>
<accession>A0A5R9GK40</accession>
<organism evidence="6 7">
    <name type="scientific">Mariprofundus erugo</name>
    <dbReference type="NCBI Taxonomy" id="2528639"/>
    <lineage>
        <taxon>Bacteria</taxon>
        <taxon>Pseudomonadati</taxon>
        <taxon>Pseudomonadota</taxon>
        <taxon>Candidatius Mariprofundia</taxon>
        <taxon>Mariprofundales</taxon>
        <taxon>Mariprofundaceae</taxon>
        <taxon>Mariprofundus</taxon>
    </lineage>
</organism>
<evidence type="ECO:0000313" key="7">
    <source>
        <dbReference type="Proteomes" id="UP000306585"/>
    </source>
</evidence>
<keyword evidence="1" id="KW-0238">DNA-binding</keyword>
<protein>
    <submittedName>
        <fullName evidence="6">Response regulator transcription factor</fullName>
    </submittedName>
</protein>
<dbReference type="CDD" id="cd06170">
    <property type="entry name" value="LuxR_C_like"/>
    <property type="match status" value="1"/>
</dbReference>
<dbReference type="PANTHER" id="PTHR43214">
    <property type="entry name" value="TWO-COMPONENT RESPONSE REGULATOR"/>
    <property type="match status" value="1"/>
</dbReference>
<dbReference type="GO" id="GO:0000160">
    <property type="term" value="P:phosphorelay signal transduction system"/>
    <property type="evidence" value="ECO:0007669"/>
    <property type="project" value="InterPro"/>
</dbReference>
<feature type="compositionally biased region" description="Polar residues" evidence="3">
    <location>
        <begin position="220"/>
        <end position="233"/>
    </location>
</feature>
<comment type="caution">
    <text evidence="6">The sequence shown here is derived from an EMBL/GenBank/DDBJ whole genome shotgun (WGS) entry which is preliminary data.</text>
</comment>
<proteinExistence type="predicted"/>
<dbReference type="SMART" id="SM00421">
    <property type="entry name" value="HTH_LUXR"/>
    <property type="match status" value="1"/>
</dbReference>
<dbReference type="RefSeq" id="WP_138239351.1">
    <property type="nucleotide sequence ID" value="NZ_VBRY01000007.1"/>
</dbReference>
<dbReference type="PROSITE" id="PS50043">
    <property type="entry name" value="HTH_LUXR_2"/>
    <property type="match status" value="1"/>
</dbReference>
<dbReference type="SUPFAM" id="SSF52172">
    <property type="entry name" value="CheY-like"/>
    <property type="match status" value="1"/>
</dbReference>
<feature type="region of interest" description="Disordered" evidence="3">
    <location>
        <begin position="212"/>
        <end position="233"/>
    </location>
</feature>
<keyword evidence="2" id="KW-0597">Phosphoprotein</keyword>
<keyword evidence="7" id="KW-1185">Reference proteome</keyword>
<name>A0A5R9GK40_9PROT</name>